<dbReference type="PROSITE" id="PS51257">
    <property type="entry name" value="PROKAR_LIPOPROTEIN"/>
    <property type="match status" value="1"/>
</dbReference>
<dbReference type="Pfam" id="PF17957">
    <property type="entry name" value="Big_7"/>
    <property type="match status" value="1"/>
</dbReference>
<sequence>MLGQPRRWMLGVGLAAALVQGCGGDELEVEFLSPAERTETRGDLGIALTVTGGAPDRVDLYVNDGWLATIGDASYRWDTTGWPEGKYTLKARAWIGEQVYESESRTVIVDRTAPLLLTTLPSRGETQVPVKAAPIALKFSEPLTTSALGTLTLRLNASGGGTQLISPSGLSEDRKTLFFPAHSMSITPPQTIAATLMGRAEDPAGNLFLSGNVDSAWAWQVPVFIPLGKVTESLLPAEGPPLLSAQGPTLRLDSKGQPLVAWRSSSSSVVVRQWDGQGWKPIPPKPFPASDLRDVGADIALDESGIPTVGWISQDANSSSVSVWSHQGDTWTRQFTVGPNPEGPFPLIDRAALRLSKNGTARLAWLAGSKTAPGFGGLMVYWRGPTEDTSFFNTYSQGTALLGRHLSMETNTTRDSLALAWSERVDNGYRLMVIRRPDNAYEWSEWPLEARGAMPGNPSLVLLSNGEPIVAWNEPGAIQVRRLKGNTWTAVGTPIPIPSTVDVTSVVPVLALDNTEQPVLAWSMPGKAEVWRWNGSAWMRVGELNETVSGETSSPWPIQLQVEKSGTPVVGWLRPDASQPGRGAMEVYQLNR</sequence>
<evidence type="ECO:0000313" key="1">
    <source>
        <dbReference type="EMBL" id="ATB37407.1"/>
    </source>
</evidence>
<dbReference type="SUPFAM" id="SSF89372">
    <property type="entry name" value="Fucose-specific lectin"/>
    <property type="match status" value="1"/>
</dbReference>
<evidence type="ECO:0000313" key="2">
    <source>
        <dbReference type="Proteomes" id="UP000217257"/>
    </source>
</evidence>
<dbReference type="EMBL" id="CP022098">
    <property type="protein sequence ID" value="ATB37407.1"/>
    <property type="molecule type" value="Genomic_DNA"/>
</dbReference>
<gene>
    <name evidence="1" type="ORF">CYFUS_002829</name>
</gene>
<dbReference type="Gene3D" id="2.60.40.10">
    <property type="entry name" value="Immunoglobulins"/>
    <property type="match status" value="1"/>
</dbReference>
<accession>A0A250J1S9</accession>
<dbReference type="AlphaFoldDB" id="A0A250J1S9"/>
<organism evidence="1 2">
    <name type="scientific">Cystobacter fuscus</name>
    <dbReference type="NCBI Taxonomy" id="43"/>
    <lineage>
        <taxon>Bacteria</taxon>
        <taxon>Pseudomonadati</taxon>
        <taxon>Myxococcota</taxon>
        <taxon>Myxococcia</taxon>
        <taxon>Myxococcales</taxon>
        <taxon>Cystobacterineae</taxon>
        <taxon>Archangiaceae</taxon>
        <taxon>Cystobacter</taxon>
    </lineage>
</organism>
<name>A0A250J1S9_9BACT</name>
<reference evidence="1 2" key="1">
    <citation type="submission" date="2017-06" db="EMBL/GenBank/DDBJ databases">
        <title>Sequencing and comparative analysis of myxobacterial genomes.</title>
        <authorList>
            <person name="Rupp O."/>
            <person name="Goesmann A."/>
            <person name="Sogaard-Andersen L."/>
        </authorList>
    </citation>
    <scope>NUCLEOTIDE SEQUENCE [LARGE SCALE GENOMIC DNA]</scope>
    <source>
        <strain evidence="1 2">DSM 52655</strain>
    </source>
</reference>
<protein>
    <submittedName>
        <fullName evidence="1">Uncharacterized protein</fullName>
    </submittedName>
</protein>
<proteinExistence type="predicted"/>
<dbReference type="InterPro" id="IPR013783">
    <property type="entry name" value="Ig-like_fold"/>
</dbReference>
<dbReference type="KEGG" id="cfus:CYFUS_002829"/>
<dbReference type="Proteomes" id="UP000217257">
    <property type="component" value="Chromosome"/>
</dbReference>
<dbReference type="RefSeq" id="WP_157758445.1">
    <property type="nucleotide sequence ID" value="NZ_CP022098.1"/>
</dbReference>